<evidence type="ECO:0000256" key="1">
    <source>
        <dbReference type="SAM" id="SignalP"/>
    </source>
</evidence>
<sequence>MAGKSFLSLCILPFIFSFLAIAEEPTAVRYVLSPDEKRMPAVFPRELLGKAMSLCRSANFSLQVLDQPMLQGRATLEISEGESNNLHVVWTMTSQQREMELLPVKFPIYKGLLGYRLLVVRTQDLSRFSHVKNLSDLGKLKGVQGYDWPDIEILRANGLDVDGYGTTEEMYRLLREGFVDYFPRALIEIERELALLNTGEFSVVEGIALLYPAPGYFFTSKQDQALNHCINDGLNQMHGNGSYQQLFTQYFGSVLALYNYSNRQVFELTNPIVSEFDSVPTKFFDPIVLPAYKD</sequence>
<keyword evidence="1" id="KW-0732">Signal</keyword>
<accession>A0ABW4XN60</accession>
<protein>
    <submittedName>
        <fullName evidence="2">Transporter substrate-binding domain-containing protein</fullName>
    </submittedName>
</protein>
<comment type="caution">
    <text evidence="2">The sequence shown here is derived from an EMBL/GenBank/DDBJ whole genome shotgun (WGS) entry which is preliminary data.</text>
</comment>
<organism evidence="2 3">
    <name type="scientific">Corallincola platygyrae</name>
    <dbReference type="NCBI Taxonomy" id="1193278"/>
    <lineage>
        <taxon>Bacteria</taxon>
        <taxon>Pseudomonadati</taxon>
        <taxon>Pseudomonadota</taxon>
        <taxon>Gammaproteobacteria</taxon>
        <taxon>Alteromonadales</taxon>
        <taxon>Psychromonadaceae</taxon>
        <taxon>Corallincola</taxon>
    </lineage>
</organism>
<dbReference type="EMBL" id="JBHUHT010000009">
    <property type="protein sequence ID" value="MFD2095758.1"/>
    <property type="molecule type" value="Genomic_DNA"/>
</dbReference>
<feature type="chain" id="PRO_5045576880" evidence="1">
    <location>
        <begin position="23"/>
        <end position="294"/>
    </location>
</feature>
<keyword evidence="3" id="KW-1185">Reference proteome</keyword>
<evidence type="ECO:0000313" key="2">
    <source>
        <dbReference type="EMBL" id="MFD2095758.1"/>
    </source>
</evidence>
<dbReference type="RefSeq" id="WP_345340172.1">
    <property type="nucleotide sequence ID" value="NZ_BAABLI010000014.1"/>
</dbReference>
<dbReference type="SUPFAM" id="SSF53850">
    <property type="entry name" value="Periplasmic binding protein-like II"/>
    <property type="match status" value="1"/>
</dbReference>
<dbReference type="Gene3D" id="3.40.190.10">
    <property type="entry name" value="Periplasmic binding protein-like II"/>
    <property type="match status" value="2"/>
</dbReference>
<dbReference type="Proteomes" id="UP001597380">
    <property type="component" value="Unassembled WGS sequence"/>
</dbReference>
<feature type="signal peptide" evidence="1">
    <location>
        <begin position="1"/>
        <end position="22"/>
    </location>
</feature>
<name>A0ABW4XN60_9GAMM</name>
<gene>
    <name evidence="2" type="ORF">ACFSJ3_07155</name>
</gene>
<reference evidence="3" key="1">
    <citation type="journal article" date="2019" name="Int. J. Syst. Evol. Microbiol.">
        <title>The Global Catalogue of Microorganisms (GCM) 10K type strain sequencing project: providing services to taxonomists for standard genome sequencing and annotation.</title>
        <authorList>
            <consortium name="The Broad Institute Genomics Platform"/>
            <consortium name="The Broad Institute Genome Sequencing Center for Infectious Disease"/>
            <person name="Wu L."/>
            <person name="Ma J."/>
        </authorList>
    </citation>
    <scope>NUCLEOTIDE SEQUENCE [LARGE SCALE GENOMIC DNA]</scope>
    <source>
        <strain evidence="3">CGMCC 1.10992</strain>
    </source>
</reference>
<proteinExistence type="predicted"/>
<evidence type="ECO:0000313" key="3">
    <source>
        <dbReference type="Proteomes" id="UP001597380"/>
    </source>
</evidence>